<comment type="caution">
    <text evidence="2">The sequence shown here is derived from an EMBL/GenBank/DDBJ whole genome shotgun (WGS) entry which is preliminary data.</text>
</comment>
<dbReference type="Pfam" id="PF23232">
    <property type="entry name" value="AAA_lid_13"/>
    <property type="match status" value="1"/>
</dbReference>
<sequence>MFLTSNRVGTFDDAFISRIHVVIYYEDLGKEQREKIWKQFFDKLEKDRKDSIIVESRAKHFVLNDSDMQEFPWNGREIRNAFQTAVSLAEYRYEFEGGKEDGKGMVVLDKVDFEEVCQMSVDFKKYLQRVHGADIGDRAMKQKIRAG</sequence>
<gene>
    <name evidence="2" type="ORF">Daus18300_007177</name>
</gene>
<name>A0ABR3WPG5_9PEZI</name>
<keyword evidence="3" id="KW-1185">Reference proteome</keyword>
<reference evidence="2 3" key="1">
    <citation type="journal article" date="2024" name="IMA Fungus">
        <title>IMA Genome - F19 : A genome assembly and annotation guide to empower mycologists, including annotated draft genome sequences of Ceratocystis pirilliformis, Diaporthe australafricana, Fusarium ophioides, Paecilomyces lecythidis, and Sporothrix stenoceras.</title>
        <authorList>
            <person name="Aylward J."/>
            <person name="Wilson A.M."/>
            <person name="Visagie C.M."/>
            <person name="Spraker J."/>
            <person name="Barnes I."/>
            <person name="Buitendag C."/>
            <person name="Ceriani C."/>
            <person name="Del Mar Angel L."/>
            <person name="du Plessis D."/>
            <person name="Fuchs T."/>
            <person name="Gasser K."/>
            <person name="Kramer D."/>
            <person name="Li W."/>
            <person name="Munsamy K."/>
            <person name="Piso A."/>
            <person name="Price J.L."/>
            <person name="Sonnekus B."/>
            <person name="Thomas C."/>
            <person name="van der Nest A."/>
            <person name="van Dijk A."/>
            <person name="van Heerden A."/>
            <person name="van Vuuren N."/>
            <person name="Yilmaz N."/>
            <person name="Duong T.A."/>
            <person name="van der Merwe N.A."/>
            <person name="Wingfield M.J."/>
            <person name="Wingfield B.D."/>
        </authorList>
    </citation>
    <scope>NUCLEOTIDE SEQUENCE [LARGE SCALE GENOMIC DNA]</scope>
    <source>
        <strain evidence="2 3">CMW 18300</strain>
    </source>
</reference>
<evidence type="ECO:0000313" key="2">
    <source>
        <dbReference type="EMBL" id="KAL1865532.1"/>
    </source>
</evidence>
<dbReference type="Proteomes" id="UP001583177">
    <property type="component" value="Unassembled WGS sequence"/>
</dbReference>
<evidence type="ECO:0000313" key="3">
    <source>
        <dbReference type="Proteomes" id="UP001583177"/>
    </source>
</evidence>
<dbReference type="InterPro" id="IPR056599">
    <property type="entry name" value="AAA_lid_fung"/>
</dbReference>
<evidence type="ECO:0000259" key="1">
    <source>
        <dbReference type="Pfam" id="PF23232"/>
    </source>
</evidence>
<dbReference type="EMBL" id="JAWRVE010000061">
    <property type="protein sequence ID" value="KAL1865532.1"/>
    <property type="molecule type" value="Genomic_DNA"/>
</dbReference>
<accession>A0ABR3WPG5</accession>
<feature type="domain" description="AAA+ ATPase lid" evidence="1">
    <location>
        <begin position="28"/>
        <end position="133"/>
    </location>
</feature>
<dbReference type="SUPFAM" id="SSF52540">
    <property type="entry name" value="P-loop containing nucleoside triphosphate hydrolases"/>
    <property type="match status" value="1"/>
</dbReference>
<proteinExistence type="predicted"/>
<dbReference type="InterPro" id="IPR027417">
    <property type="entry name" value="P-loop_NTPase"/>
</dbReference>
<dbReference type="PANTHER" id="PTHR46411">
    <property type="entry name" value="FAMILY ATPASE, PUTATIVE-RELATED"/>
    <property type="match status" value="1"/>
</dbReference>
<protein>
    <recommendedName>
        <fullName evidence="1">AAA+ ATPase lid domain-containing protein</fullName>
    </recommendedName>
</protein>
<dbReference type="PANTHER" id="PTHR46411:SF4">
    <property type="entry name" value="AAA+ ATPASE DOMAIN-CONTAINING PROTEIN"/>
    <property type="match status" value="1"/>
</dbReference>
<organism evidence="2 3">
    <name type="scientific">Diaporthe australafricana</name>
    <dbReference type="NCBI Taxonomy" id="127596"/>
    <lineage>
        <taxon>Eukaryota</taxon>
        <taxon>Fungi</taxon>
        <taxon>Dikarya</taxon>
        <taxon>Ascomycota</taxon>
        <taxon>Pezizomycotina</taxon>
        <taxon>Sordariomycetes</taxon>
        <taxon>Sordariomycetidae</taxon>
        <taxon>Diaporthales</taxon>
        <taxon>Diaporthaceae</taxon>
        <taxon>Diaporthe</taxon>
    </lineage>
</organism>